<dbReference type="AlphaFoldDB" id="A0A5M9K2S4"/>
<comment type="caution">
    <text evidence="2">The sequence shown here is derived from an EMBL/GenBank/DDBJ whole genome shotgun (WGS) entry which is preliminary data.</text>
</comment>
<dbReference type="EMBL" id="VICG01000004">
    <property type="protein sequence ID" value="KAA8573205.1"/>
    <property type="molecule type" value="Genomic_DNA"/>
</dbReference>
<organism evidence="2 3">
    <name type="scientific">Monilinia fructicola</name>
    <name type="common">Brown rot fungus</name>
    <name type="synonym">Ciboria fructicola</name>
    <dbReference type="NCBI Taxonomy" id="38448"/>
    <lineage>
        <taxon>Eukaryota</taxon>
        <taxon>Fungi</taxon>
        <taxon>Dikarya</taxon>
        <taxon>Ascomycota</taxon>
        <taxon>Pezizomycotina</taxon>
        <taxon>Leotiomycetes</taxon>
        <taxon>Helotiales</taxon>
        <taxon>Sclerotiniaceae</taxon>
        <taxon>Monilinia</taxon>
    </lineage>
</organism>
<feature type="compositionally biased region" description="Basic residues" evidence="1">
    <location>
        <begin position="80"/>
        <end position="89"/>
    </location>
</feature>
<feature type="compositionally biased region" description="Polar residues" evidence="1">
    <location>
        <begin position="90"/>
        <end position="99"/>
    </location>
</feature>
<feature type="region of interest" description="Disordered" evidence="1">
    <location>
        <begin position="9"/>
        <end position="99"/>
    </location>
</feature>
<evidence type="ECO:0000256" key="1">
    <source>
        <dbReference type="SAM" id="MobiDB-lite"/>
    </source>
</evidence>
<feature type="compositionally biased region" description="Low complexity" evidence="1">
    <location>
        <begin position="25"/>
        <end position="36"/>
    </location>
</feature>
<proteinExistence type="predicted"/>
<gene>
    <name evidence="2" type="ORF">EYC84_003708</name>
</gene>
<keyword evidence="3" id="KW-1185">Reference proteome</keyword>
<reference evidence="2 3" key="1">
    <citation type="submission" date="2019-06" db="EMBL/GenBank/DDBJ databases">
        <title>Genome Sequence of the Brown Rot Fungal Pathogen Monilinia fructicola.</title>
        <authorList>
            <person name="De Miccolis Angelini R.M."/>
            <person name="Landi L."/>
            <person name="Abate D."/>
            <person name="Pollastro S."/>
            <person name="Romanazzi G."/>
            <person name="Faretra F."/>
        </authorList>
    </citation>
    <scope>NUCLEOTIDE SEQUENCE [LARGE SCALE GENOMIC DNA]</scope>
    <source>
        <strain evidence="2 3">Mfrc123</strain>
    </source>
</reference>
<evidence type="ECO:0000313" key="2">
    <source>
        <dbReference type="EMBL" id="KAA8573205.1"/>
    </source>
</evidence>
<name>A0A5M9K2S4_MONFR</name>
<evidence type="ECO:0000313" key="3">
    <source>
        <dbReference type="Proteomes" id="UP000322873"/>
    </source>
</evidence>
<sequence>MVVDLVFSLEGSTSDSLAEHGRARQSTAEQSKQASKQARKQANRQSTNVPKIDMPVNPWNRQRQSHHPSTHAPIQPRTQPKVKSKRKQQIGHQMTSHTL</sequence>
<accession>A0A5M9K2S4</accession>
<dbReference type="Proteomes" id="UP000322873">
    <property type="component" value="Unassembled WGS sequence"/>
</dbReference>
<protein>
    <submittedName>
        <fullName evidence="2">Uncharacterized protein</fullName>
    </submittedName>
</protein>